<dbReference type="AlphaFoldDB" id="A0A507FAG7"/>
<dbReference type="GO" id="GO:0007017">
    <property type="term" value="P:microtubule-based process"/>
    <property type="evidence" value="ECO:0007669"/>
    <property type="project" value="InterPro"/>
</dbReference>
<gene>
    <name evidence="7" type="ORF">CcCBS67573_g05599</name>
</gene>
<dbReference type="CDD" id="cd00174">
    <property type="entry name" value="SH3"/>
    <property type="match status" value="1"/>
</dbReference>
<dbReference type="Pfam" id="PF04912">
    <property type="entry name" value="Dynamitin"/>
    <property type="match status" value="1"/>
</dbReference>
<dbReference type="InterPro" id="IPR001452">
    <property type="entry name" value="SH3_domain"/>
</dbReference>
<accession>A0A507FAG7</accession>
<dbReference type="EMBL" id="QEAP01000206">
    <property type="protein sequence ID" value="TPX73142.1"/>
    <property type="molecule type" value="Genomic_DNA"/>
</dbReference>
<keyword evidence="8" id="KW-1185">Reference proteome</keyword>
<evidence type="ECO:0000256" key="5">
    <source>
        <dbReference type="SAM" id="MobiDB-lite"/>
    </source>
</evidence>
<keyword evidence="2 4" id="KW-0728">SH3 domain</keyword>
<sequence>MEEATSPLLTLETKNEIGPHRKGIFSVLDVGYPHNDNQTLGPLDPTTEALPPDSDALSPFADAFAPAGTPFAYSMAATRTVPEGPARRLARLRRETATLLETVVTNMDSAPAPAPAAIVRVVHSYEAAQPDELDLVVGENIVVLDAFEDDWALGLLPGTGRKGAFPLACTVRFDDEVILAHINSIQTQLEELSQKLESNVKAKSLPRASRHKLSPGEELIAKLHAFSRAGHQQNHHINTSIGIPSKPAATARHSPEQKNQALADASKDLYGSVSYDLFYSKVDDSAGPLVDLTMLDFRITSLEATIGASLPIPQPKNEPHSRERVSSMSSKHRLTSSIIHASSPPLPPSLPLPPTVSASAPVSSVKAVAASSNSLLLTMEESTMRLQRLLYTLESQVHDPPNIDPVQQSMENLLAIQKELKETPIPNIKPKDGWQVVTTPNRRNKAKPTLPPLSATSQRILQLHEALQPMDKLVASIPAIVNRLDSLVGLHTRAAQLSDAVIGIRAAHTLSVDRLGSVEDVLEVVDRGIKRNAEVCTKNFDALEDRVKSLLKRLDAVAYLAE</sequence>
<evidence type="ECO:0000313" key="7">
    <source>
        <dbReference type="EMBL" id="TPX73142.1"/>
    </source>
</evidence>
<dbReference type="Pfam" id="PF00018">
    <property type="entry name" value="SH3_1"/>
    <property type="match status" value="1"/>
</dbReference>
<dbReference type="PANTHER" id="PTHR15346">
    <property type="entry name" value="DYNACTIN SUBUNIT"/>
    <property type="match status" value="1"/>
</dbReference>
<evidence type="ECO:0000256" key="1">
    <source>
        <dbReference type="ARBA" id="ARBA00004496"/>
    </source>
</evidence>
<organism evidence="7 8">
    <name type="scientific">Chytriomyces confervae</name>
    <dbReference type="NCBI Taxonomy" id="246404"/>
    <lineage>
        <taxon>Eukaryota</taxon>
        <taxon>Fungi</taxon>
        <taxon>Fungi incertae sedis</taxon>
        <taxon>Chytridiomycota</taxon>
        <taxon>Chytridiomycota incertae sedis</taxon>
        <taxon>Chytridiomycetes</taxon>
        <taxon>Chytridiales</taxon>
        <taxon>Chytriomycetaceae</taxon>
        <taxon>Chytriomyces</taxon>
    </lineage>
</organism>
<name>A0A507FAG7_9FUNG</name>
<feature type="region of interest" description="Disordered" evidence="5">
    <location>
        <begin position="309"/>
        <end position="330"/>
    </location>
</feature>
<protein>
    <recommendedName>
        <fullName evidence="6">SH3 domain-containing protein</fullName>
    </recommendedName>
</protein>
<dbReference type="InterPro" id="IPR036028">
    <property type="entry name" value="SH3-like_dom_sf"/>
</dbReference>
<dbReference type="SUPFAM" id="SSF50044">
    <property type="entry name" value="SH3-domain"/>
    <property type="match status" value="1"/>
</dbReference>
<dbReference type="Gene3D" id="2.30.30.40">
    <property type="entry name" value="SH3 Domains"/>
    <property type="match status" value="1"/>
</dbReference>
<keyword evidence="3" id="KW-0963">Cytoplasm</keyword>
<reference evidence="7 8" key="1">
    <citation type="journal article" date="2019" name="Sci. Rep.">
        <title>Comparative genomics of chytrid fungi reveal insights into the obligate biotrophic and pathogenic lifestyle of Synchytrium endobioticum.</title>
        <authorList>
            <person name="van de Vossenberg B.T.L.H."/>
            <person name="Warris S."/>
            <person name="Nguyen H.D.T."/>
            <person name="van Gent-Pelzer M.P.E."/>
            <person name="Joly D.L."/>
            <person name="van de Geest H.C."/>
            <person name="Bonants P.J.M."/>
            <person name="Smith D.S."/>
            <person name="Levesque C.A."/>
            <person name="van der Lee T.A.J."/>
        </authorList>
    </citation>
    <scope>NUCLEOTIDE SEQUENCE [LARGE SCALE GENOMIC DNA]</scope>
    <source>
        <strain evidence="7 8">CBS 675.73</strain>
    </source>
</reference>
<evidence type="ECO:0000256" key="3">
    <source>
        <dbReference type="ARBA" id="ARBA00022490"/>
    </source>
</evidence>
<comment type="subcellular location">
    <subcellularLocation>
        <location evidence="1">Cytoplasm</location>
    </subcellularLocation>
</comment>
<dbReference type="STRING" id="246404.A0A507FAG7"/>
<dbReference type="OrthoDB" id="5595608at2759"/>
<evidence type="ECO:0000313" key="8">
    <source>
        <dbReference type="Proteomes" id="UP000320333"/>
    </source>
</evidence>
<dbReference type="InterPro" id="IPR028133">
    <property type="entry name" value="Dynamitin"/>
</dbReference>
<proteinExistence type="predicted"/>
<evidence type="ECO:0000256" key="2">
    <source>
        <dbReference type="ARBA" id="ARBA00022443"/>
    </source>
</evidence>
<dbReference type="GO" id="GO:0005869">
    <property type="term" value="C:dynactin complex"/>
    <property type="evidence" value="ECO:0007669"/>
    <property type="project" value="InterPro"/>
</dbReference>
<feature type="domain" description="SH3" evidence="6">
    <location>
        <begin position="114"/>
        <end position="175"/>
    </location>
</feature>
<dbReference type="GO" id="GO:0005737">
    <property type="term" value="C:cytoplasm"/>
    <property type="evidence" value="ECO:0007669"/>
    <property type="project" value="UniProtKB-SubCell"/>
</dbReference>
<comment type="caution">
    <text evidence="7">The sequence shown here is derived from an EMBL/GenBank/DDBJ whole genome shotgun (WGS) entry which is preliminary data.</text>
</comment>
<evidence type="ECO:0000256" key="4">
    <source>
        <dbReference type="PROSITE-ProRule" id="PRU00192"/>
    </source>
</evidence>
<evidence type="ECO:0000259" key="6">
    <source>
        <dbReference type="PROSITE" id="PS50002"/>
    </source>
</evidence>
<dbReference type="SMART" id="SM00326">
    <property type="entry name" value="SH3"/>
    <property type="match status" value="1"/>
</dbReference>
<dbReference type="Proteomes" id="UP000320333">
    <property type="component" value="Unassembled WGS sequence"/>
</dbReference>
<dbReference type="PROSITE" id="PS50002">
    <property type="entry name" value="SH3"/>
    <property type="match status" value="1"/>
</dbReference>